<gene>
    <name evidence="2" type="ORF">GCM10022247_49660</name>
</gene>
<accession>A0ABP7T276</accession>
<sequence length="108" mass="11331">MRKSLFAAAAVPVAVALATMGTGVATADTSAGTRAAVQQMASCDSISVLSDRAHGTCYGIAFRVGVRCESTRGNWQNFFSLWTLQGHQATATCPATWKAVSAEYDLPD</sequence>
<proteinExistence type="predicted"/>
<evidence type="ECO:0000256" key="1">
    <source>
        <dbReference type="SAM" id="SignalP"/>
    </source>
</evidence>
<evidence type="ECO:0000313" key="2">
    <source>
        <dbReference type="EMBL" id="GAA4019921.1"/>
    </source>
</evidence>
<keyword evidence="1" id="KW-0732">Signal</keyword>
<dbReference type="EMBL" id="BAABAL010000018">
    <property type="protein sequence ID" value="GAA4019921.1"/>
    <property type="molecule type" value="Genomic_DNA"/>
</dbReference>
<feature type="chain" id="PRO_5046022616" evidence="1">
    <location>
        <begin position="28"/>
        <end position="108"/>
    </location>
</feature>
<organism evidence="2 3">
    <name type="scientific">Allokutzneria multivorans</name>
    <dbReference type="NCBI Taxonomy" id="1142134"/>
    <lineage>
        <taxon>Bacteria</taxon>
        <taxon>Bacillati</taxon>
        <taxon>Actinomycetota</taxon>
        <taxon>Actinomycetes</taxon>
        <taxon>Pseudonocardiales</taxon>
        <taxon>Pseudonocardiaceae</taxon>
        <taxon>Allokutzneria</taxon>
    </lineage>
</organism>
<reference evidence="3" key="1">
    <citation type="journal article" date="2019" name="Int. J. Syst. Evol. Microbiol.">
        <title>The Global Catalogue of Microorganisms (GCM) 10K type strain sequencing project: providing services to taxonomists for standard genome sequencing and annotation.</title>
        <authorList>
            <consortium name="The Broad Institute Genomics Platform"/>
            <consortium name="The Broad Institute Genome Sequencing Center for Infectious Disease"/>
            <person name="Wu L."/>
            <person name="Ma J."/>
        </authorList>
    </citation>
    <scope>NUCLEOTIDE SEQUENCE [LARGE SCALE GENOMIC DNA]</scope>
    <source>
        <strain evidence="3">JCM 17342</strain>
    </source>
</reference>
<dbReference type="Proteomes" id="UP001501747">
    <property type="component" value="Unassembled WGS sequence"/>
</dbReference>
<evidence type="ECO:0000313" key="3">
    <source>
        <dbReference type="Proteomes" id="UP001501747"/>
    </source>
</evidence>
<protein>
    <submittedName>
        <fullName evidence="2">Uncharacterized protein</fullName>
    </submittedName>
</protein>
<name>A0ABP7T276_9PSEU</name>
<keyword evidence="3" id="KW-1185">Reference proteome</keyword>
<feature type="signal peptide" evidence="1">
    <location>
        <begin position="1"/>
        <end position="27"/>
    </location>
</feature>
<comment type="caution">
    <text evidence="2">The sequence shown here is derived from an EMBL/GenBank/DDBJ whole genome shotgun (WGS) entry which is preliminary data.</text>
</comment>